<evidence type="ECO:0000256" key="1">
    <source>
        <dbReference type="ARBA" id="ARBA00005010"/>
    </source>
</evidence>
<evidence type="ECO:0000313" key="9">
    <source>
        <dbReference type="EMBL" id="NEY19013.1"/>
    </source>
</evidence>
<keyword evidence="5" id="KW-0627">Porphyrin biosynthesis</keyword>
<dbReference type="AlphaFoldDB" id="A0A0A6Y2U9"/>
<dbReference type="InterPro" id="IPR028281">
    <property type="entry name" value="Sirohaem_synthase_central"/>
</dbReference>
<reference evidence="9" key="2">
    <citation type="submission" date="2020-02" db="EMBL/GenBank/DDBJ databases">
        <authorList>
            <person name="Feng H."/>
        </authorList>
    </citation>
    <scope>NUCLEOTIDE SEQUENCE [LARGE SCALE GENOMIC DNA]</scope>
    <source>
        <strain evidence="9">Gsoil 114</strain>
    </source>
</reference>
<dbReference type="EMBL" id="JRUN01000003">
    <property type="protein sequence ID" value="KHD86612.1"/>
    <property type="molecule type" value="Genomic_DNA"/>
</dbReference>
<comment type="pathway">
    <text evidence="1">Porphyrin-containing compound metabolism; siroheme biosynthesis; sirohydrochlorin from precorrin-2: step 1/1.</text>
</comment>
<evidence type="ECO:0000256" key="3">
    <source>
        <dbReference type="ARBA" id="ARBA00023002"/>
    </source>
</evidence>
<dbReference type="EC" id="1.3.1.76" evidence="2"/>
<reference evidence="9 11" key="3">
    <citation type="submission" date="2020-03" db="EMBL/GenBank/DDBJ databases">
        <title>Bacillus aquiflavi sp. nov., isolated from yellow water of strong flavor Chinese baijiu in Yibin region of China.</title>
        <authorList>
            <person name="Xie J."/>
        </authorList>
    </citation>
    <scope>NUCLEOTIDE SEQUENCE [LARGE SCALE GENOMIC DNA]</scope>
    <source>
        <strain evidence="9 11">Gsoil 114</strain>
    </source>
</reference>
<feature type="domain" description="Siroheme synthase central" evidence="7">
    <location>
        <begin position="118"/>
        <end position="144"/>
    </location>
</feature>
<dbReference type="Proteomes" id="UP000030588">
    <property type="component" value="Unassembled WGS sequence"/>
</dbReference>
<dbReference type="InterPro" id="IPR036291">
    <property type="entry name" value="NAD(P)-bd_dom_sf"/>
</dbReference>
<dbReference type="InterPro" id="IPR042518">
    <property type="entry name" value="SirC_C"/>
</dbReference>
<protein>
    <recommendedName>
        <fullName evidence="2">precorrin-2 dehydrogenase</fullName>
        <ecNumber evidence="2">1.3.1.76</ecNumber>
    </recommendedName>
</protein>
<dbReference type="Pfam" id="PF13241">
    <property type="entry name" value="NAD_binding_7"/>
    <property type="match status" value="1"/>
</dbReference>
<evidence type="ECO:0000256" key="5">
    <source>
        <dbReference type="ARBA" id="ARBA00023244"/>
    </source>
</evidence>
<dbReference type="InterPro" id="IPR028161">
    <property type="entry name" value="Met8-like"/>
</dbReference>
<dbReference type="InterPro" id="IPR006367">
    <property type="entry name" value="Sirohaem_synthase_N"/>
</dbReference>
<dbReference type="SUPFAM" id="SSF51735">
    <property type="entry name" value="NAD(P)-binding Rossmann-fold domains"/>
    <property type="match status" value="1"/>
</dbReference>
<evidence type="ECO:0000256" key="4">
    <source>
        <dbReference type="ARBA" id="ARBA00023027"/>
    </source>
</evidence>
<dbReference type="GO" id="GO:0019354">
    <property type="term" value="P:siroheme biosynthetic process"/>
    <property type="evidence" value="ECO:0007669"/>
    <property type="project" value="UniProtKB-UniPathway"/>
</dbReference>
<dbReference type="GO" id="GO:0004325">
    <property type="term" value="F:ferrochelatase activity"/>
    <property type="evidence" value="ECO:0007669"/>
    <property type="project" value="InterPro"/>
</dbReference>
<reference evidence="8 10" key="1">
    <citation type="submission" date="2014-10" db="EMBL/GenBank/DDBJ databases">
        <title>Draft genome of phytase producing Bacillus ginsengihumi strain M2.11.</title>
        <authorList>
            <person name="Toymentseva A."/>
            <person name="Boulygina E.A."/>
            <person name="Kazakov S.V."/>
            <person name="Kayumov I."/>
            <person name="Suleimanova A.D."/>
            <person name="Mardanova A.M."/>
            <person name="Maria S.N."/>
            <person name="Sergey M.Y."/>
            <person name="Sharipova M.R."/>
        </authorList>
    </citation>
    <scope>NUCLEOTIDE SEQUENCE [LARGE SCALE GENOMIC DNA]</scope>
    <source>
        <strain evidence="8 10">M2.11</strain>
    </source>
</reference>
<evidence type="ECO:0000256" key="6">
    <source>
        <dbReference type="ARBA" id="ARBA00047561"/>
    </source>
</evidence>
<dbReference type="Pfam" id="PF14824">
    <property type="entry name" value="Sirohm_synth_M"/>
    <property type="match status" value="1"/>
</dbReference>
<dbReference type="OrthoDB" id="9773765at2"/>
<evidence type="ECO:0000313" key="8">
    <source>
        <dbReference type="EMBL" id="KHD86612.1"/>
    </source>
</evidence>
<sequence>MAPIPVMLDLYEKHVVIIGGGKVAKRRIQTLLETGALITIVSPTIDPDLQSMHDQQLFRWKQKRFDRADILDAHVIIAATNDSVVNNQVVEEAPSSAWINVTEQSERGDITFPAYFRRGKLVISISTSGASPMLASKIRKSLEETFEETYDRYVDFLSCTRQLIKQSLLAKEEKLYWLKKVLDDEYKDGEKQKEMIEYLKQLH</sequence>
<evidence type="ECO:0000256" key="2">
    <source>
        <dbReference type="ARBA" id="ARBA00012400"/>
    </source>
</evidence>
<dbReference type="GO" id="GO:0043115">
    <property type="term" value="F:precorrin-2 dehydrogenase activity"/>
    <property type="evidence" value="ECO:0007669"/>
    <property type="project" value="UniProtKB-EC"/>
</dbReference>
<accession>A0A0A6Y2U9</accession>
<comment type="catalytic activity">
    <reaction evidence="6">
        <text>precorrin-2 + NAD(+) = sirohydrochlorin + NADH + 2 H(+)</text>
        <dbReference type="Rhea" id="RHEA:15613"/>
        <dbReference type="ChEBI" id="CHEBI:15378"/>
        <dbReference type="ChEBI" id="CHEBI:57540"/>
        <dbReference type="ChEBI" id="CHEBI:57945"/>
        <dbReference type="ChEBI" id="CHEBI:58351"/>
        <dbReference type="ChEBI" id="CHEBI:58827"/>
        <dbReference type="EC" id="1.3.1.76"/>
    </reaction>
</comment>
<dbReference type="NCBIfam" id="NF005222">
    <property type="entry name" value="PRK06718.1"/>
    <property type="match status" value="1"/>
</dbReference>
<gene>
    <name evidence="9" type="ORF">G4D61_03390</name>
    <name evidence="8" type="ORF">NG54_01960</name>
</gene>
<dbReference type="RefSeq" id="WP_025728945.1">
    <property type="nucleotide sequence ID" value="NZ_JAAIWK010000003.1"/>
</dbReference>
<keyword evidence="11" id="KW-1185">Reference proteome</keyword>
<dbReference type="SUPFAM" id="SSF75615">
    <property type="entry name" value="Siroheme synthase middle domains-like"/>
    <property type="match status" value="1"/>
</dbReference>
<dbReference type="Gene3D" id="1.10.8.610">
    <property type="entry name" value="SirC, precorrin-2 dehydrogenase, C-terminal helical domain-like"/>
    <property type="match status" value="1"/>
</dbReference>
<dbReference type="NCBIfam" id="TIGR01470">
    <property type="entry name" value="cysG_Nterm"/>
    <property type="match status" value="1"/>
</dbReference>
<name>A0A0A6Y2U9_9BACI</name>
<organism evidence="8 10">
    <name type="scientific">Heyndrickxia ginsengihumi</name>
    <dbReference type="NCBI Taxonomy" id="363870"/>
    <lineage>
        <taxon>Bacteria</taxon>
        <taxon>Bacillati</taxon>
        <taxon>Bacillota</taxon>
        <taxon>Bacilli</taxon>
        <taxon>Bacillales</taxon>
        <taxon>Bacillaceae</taxon>
        <taxon>Heyndrickxia</taxon>
    </lineage>
</organism>
<dbReference type="UniPathway" id="UPA00262">
    <property type="reaction ID" value="UER00222"/>
</dbReference>
<dbReference type="PANTHER" id="PTHR35330:SF1">
    <property type="entry name" value="SIROHEME BIOSYNTHESIS PROTEIN MET8"/>
    <property type="match status" value="1"/>
</dbReference>
<dbReference type="Gene3D" id="3.40.50.720">
    <property type="entry name" value="NAD(P)-binding Rossmann-like Domain"/>
    <property type="match status" value="1"/>
</dbReference>
<dbReference type="STRING" id="363870.NG54_01960"/>
<dbReference type="EMBL" id="JAAIWK010000003">
    <property type="protein sequence ID" value="NEY19013.1"/>
    <property type="molecule type" value="Genomic_DNA"/>
</dbReference>
<dbReference type="Proteomes" id="UP000476934">
    <property type="component" value="Unassembled WGS sequence"/>
</dbReference>
<proteinExistence type="predicted"/>
<evidence type="ECO:0000313" key="11">
    <source>
        <dbReference type="Proteomes" id="UP000476934"/>
    </source>
</evidence>
<evidence type="ECO:0000313" key="10">
    <source>
        <dbReference type="Proteomes" id="UP000030588"/>
    </source>
</evidence>
<dbReference type="Pfam" id="PF22440">
    <property type="entry name" value="SirC_C"/>
    <property type="match status" value="1"/>
</dbReference>
<comment type="caution">
    <text evidence="8">The sequence shown here is derived from an EMBL/GenBank/DDBJ whole genome shotgun (WGS) entry which is preliminary data.</text>
</comment>
<keyword evidence="4" id="KW-0520">NAD</keyword>
<dbReference type="PANTHER" id="PTHR35330">
    <property type="entry name" value="SIROHEME BIOSYNTHESIS PROTEIN MET8"/>
    <property type="match status" value="1"/>
</dbReference>
<keyword evidence="3" id="KW-0560">Oxidoreductase</keyword>
<evidence type="ECO:0000259" key="7">
    <source>
        <dbReference type="Pfam" id="PF14824"/>
    </source>
</evidence>